<dbReference type="EMBL" id="JACBZM010000001">
    <property type="protein sequence ID" value="NYI43781.1"/>
    <property type="molecule type" value="Genomic_DNA"/>
</dbReference>
<evidence type="ECO:0000256" key="9">
    <source>
        <dbReference type="ARBA" id="ARBA00035611"/>
    </source>
</evidence>
<evidence type="ECO:0000256" key="4">
    <source>
        <dbReference type="ARBA" id="ARBA00022519"/>
    </source>
</evidence>
<gene>
    <name evidence="13" type="ORF">BJ993_000861</name>
</gene>
<protein>
    <recommendedName>
        <fullName evidence="10">Xylose transport system permease protein XylH</fullName>
    </recommendedName>
</protein>
<feature type="transmembrane region" description="Helical" evidence="12">
    <location>
        <begin position="358"/>
        <end position="375"/>
    </location>
</feature>
<sequence length="433" mass="44755">MTTDIDMNKPAPSADGGDSSPTGRSSWGSEQARLVRGELAAYGNRLRGGDMGSLPAVLGLVVLFAVFASLHDRFLTTYNMANLVIQAASICVLAMGLVFVLLLGEIDLSAGVAGGACATITALAMIDHGWTWWAATLAGITVGALIGLAIGLLVAYLGIPSFVVTLAFFLALQAVPLKLIGAGGSLRFNDEVLRGLSIKNVPVTAGWIVALVIVLAFAALSLWRHTSRVRKELTHKPLLLVILQIAVLAAIVLGLTALLSRNRAPNPLVFNISGIPWVAPVVIALLVFWTFVLTRTRFGRHLYAVGGNAEAARRAGINVNRMKIAAFVICSGMAAISGILAASYTGKVSPGSGGGNELLYAVGAAVIGGTSLFGGRGRAIDAVVGGLVIATIPNGLGLLNQASYINFLVTGGVLLLAASVDAVSRRRRSSAGV</sequence>
<dbReference type="CDD" id="cd06579">
    <property type="entry name" value="TM_PBP1_transp_AraH_like"/>
    <property type="match status" value="1"/>
</dbReference>
<keyword evidence="3" id="KW-1003">Cell membrane</keyword>
<dbReference type="PANTHER" id="PTHR32196:SF32">
    <property type="entry name" value="XYLOSE TRANSPORT SYSTEM PERMEASE PROTEIN XYLH"/>
    <property type="match status" value="1"/>
</dbReference>
<keyword evidence="7 12" id="KW-1133">Transmembrane helix</keyword>
<feature type="transmembrane region" description="Helical" evidence="12">
    <location>
        <begin position="272"/>
        <end position="293"/>
    </location>
</feature>
<feature type="transmembrane region" description="Helical" evidence="12">
    <location>
        <begin position="405"/>
        <end position="423"/>
    </location>
</feature>
<keyword evidence="2" id="KW-0813">Transport</keyword>
<evidence type="ECO:0000256" key="10">
    <source>
        <dbReference type="ARBA" id="ARBA00035686"/>
    </source>
</evidence>
<feature type="transmembrane region" description="Helical" evidence="12">
    <location>
        <begin position="132"/>
        <end position="155"/>
    </location>
</feature>
<proteinExistence type="predicted"/>
<feature type="transmembrane region" description="Helical" evidence="12">
    <location>
        <begin position="54"/>
        <end position="71"/>
    </location>
</feature>
<feature type="transmembrane region" description="Helical" evidence="12">
    <location>
        <begin position="162"/>
        <end position="184"/>
    </location>
</feature>
<dbReference type="AlphaFoldDB" id="A0A7Y9ZHY6"/>
<evidence type="ECO:0000256" key="3">
    <source>
        <dbReference type="ARBA" id="ARBA00022475"/>
    </source>
</evidence>
<feature type="transmembrane region" description="Helical" evidence="12">
    <location>
        <begin position="382"/>
        <end position="399"/>
    </location>
</feature>
<dbReference type="InterPro" id="IPR001851">
    <property type="entry name" value="ABC_transp_permease"/>
</dbReference>
<comment type="subcellular location">
    <subcellularLocation>
        <location evidence="1">Cell membrane</location>
        <topology evidence="1">Multi-pass membrane protein</topology>
    </subcellularLocation>
</comment>
<evidence type="ECO:0000256" key="8">
    <source>
        <dbReference type="ARBA" id="ARBA00023136"/>
    </source>
</evidence>
<keyword evidence="5" id="KW-0762">Sugar transport</keyword>
<evidence type="ECO:0000256" key="11">
    <source>
        <dbReference type="SAM" id="MobiDB-lite"/>
    </source>
</evidence>
<feature type="transmembrane region" description="Helical" evidence="12">
    <location>
        <begin position="108"/>
        <end position="126"/>
    </location>
</feature>
<feature type="transmembrane region" description="Helical" evidence="12">
    <location>
        <begin position="324"/>
        <end position="346"/>
    </location>
</feature>
<accession>A0A7Y9ZHY6</accession>
<dbReference type="RefSeq" id="WP_207006607.1">
    <property type="nucleotide sequence ID" value="NZ_CP022295.1"/>
</dbReference>
<feature type="transmembrane region" description="Helical" evidence="12">
    <location>
        <begin position="204"/>
        <end position="226"/>
    </location>
</feature>
<feature type="transmembrane region" description="Helical" evidence="12">
    <location>
        <begin position="238"/>
        <end position="260"/>
    </location>
</feature>
<feature type="region of interest" description="Disordered" evidence="11">
    <location>
        <begin position="1"/>
        <end position="30"/>
    </location>
</feature>
<dbReference type="PANTHER" id="PTHR32196">
    <property type="entry name" value="ABC TRANSPORTER PERMEASE PROTEIN YPHD-RELATED-RELATED"/>
    <property type="match status" value="1"/>
</dbReference>
<comment type="function">
    <text evidence="9">Part of the binding-protein-dependent transport system for D-xylose. Probably responsible for the translocation of the substrate across the membrane.</text>
</comment>
<keyword evidence="6 12" id="KW-0812">Transmembrane</keyword>
<keyword evidence="8 12" id="KW-0472">Membrane</keyword>
<evidence type="ECO:0000256" key="7">
    <source>
        <dbReference type="ARBA" id="ARBA00022989"/>
    </source>
</evidence>
<evidence type="ECO:0000256" key="12">
    <source>
        <dbReference type="SAM" id="Phobius"/>
    </source>
</evidence>
<dbReference type="GO" id="GO:0005886">
    <property type="term" value="C:plasma membrane"/>
    <property type="evidence" value="ECO:0007669"/>
    <property type="project" value="UniProtKB-SubCell"/>
</dbReference>
<comment type="caution">
    <text evidence="13">The sequence shown here is derived from an EMBL/GenBank/DDBJ whole genome shotgun (WGS) entry which is preliminary data.</text>
</comment>
<dbReference type="GO" id="GO:0022857">
    <property type="term" value="F:transmembrane transporter activity"/>
    <property type="evidence" value="ECO:0007669"/>
    <property type="project" value="InterPro"/>
</dbReference>
<evidence type="ECO:0000313" key="13">
    <source>
        <dbReference type="EMBL" id="NYI43781.1"/>
    </source>
</evidence>
<evidence type="ECO:0000256" key="6">
    <source>
        <dbReference type="ARBA" id="ARBA00022692"/>
    </source>
</evidence>
<evidence type="ECO:0000256" key="1">
    <source>
        <dbReference type="ARBA" id="ARBA00004651"/>
    </source>
</evidence>
<dbReference type="Pfam" id="PF02653">
    <property type="entry name" value="BPD_transp_2"/>
    <property type="match status" value="1"/>
</dbReference>
<name>A0A7Y9ZHY6_9ACTN</name>
<evidence type="ECO:0000256" key="5">
    <source>
        <dbReference type="ARBA" id="ARBA00022597"/>
    </source>
</evidence>
<evidence type="ECO:0000313" key="14">
    <source>
        <dbReference type="Proteomes" id="UP000562045"/>
    </source>
</evidence>
<dbReference type="Proteomes" id="UP000562045">
    <property type="component" value="Unassembled WGS sequence"/>
</dbReference>
<organism evidence="13 14">
    <name type="scientific">Nocardioides aromaticivorans</name>
    <dbReference type="NCBI Taxonomy" id="200618"/>
    <lineage>
        <taxon>Bacteria</taxon>
        <taxon>Bacillati</taxon>
        <taxon>Actinomycetota</taxon>
        <taxon>Actinomycetes</taxon>
        <taxon>Propionibacteriales</taxon>
        <taxon>Nocardioidaceae</taxon>
        <taxon>Nocardioides</taxon>
    </lineage>
</organism>
<reference evidence="13 14" key="1">
    <citation type="submission" date="2020-07" db="EMBL/GenBank/DDBJ databases">
        <title>Sequencing the genomes of 1000 actinobacteria strains.</title>
        <authorList>
            <person name="Klenk H.-P."/>
        </authorList>
    </citation>
    <scope>NUCLEOTIDE SEQUENCE [LARGE SCALE GENOMIC DNA]</scope>
    <source>
        <strain evidence="13 14">DSM 15131</strain>
    </source>
</reference>
<keyword evidence="4" id="KW-0997">Cell inner membrane</keyword>
<evidence type="ECO:0000256" key="2">
    <source>
        <dbReference type="ARBA" id="ARBA00022448"/>
    </source>
</evidence>
<feature type="transmembrane region" description="Helical" evidence="12">
    <location>
        <begin position="83"/>
        <end position="103"/>
    </location>
</feature>
<feature type="compositionally biased region" description="Polar residues" evidence="11">
    <location>
        <begin position="19"/>
        <end position="29"/>
    </location>
</feature>